<keyword evidence="8" id="KW-0346">Stress response</keyword>
<gene>
    <name evidence="8" type="primary">hsf</name>
</gene>
<dbReference type="GO" id="GO:0043565">
    <property type="term" value="F:sequence-specific DNA binding"/>
    <property type="evidence" value="ECO:0007669"/>
    <property type="project" value="InterPro"/>
</dbReference>
<dbReference type="InterPro" id="IPR036390">
    <property type="entry name" value="WH_DNA-bd_sf"/>
</dbReference>
<dbReference type="SUPFAM" id="SSF46785">
    <property type="entry name" value="Winged helix' DNA-binding domain"/>
    <property type="match status" value="1"/>
</dbReference>
<dbReference type="SMART" id="SM00415">
    <property type="entry name" value="HSF"/>
    <property type="match status" value="1"/>
</dbReference>
<dbReference type="Gene3D" id="1.10.10.10">
    <property type="entry name" value="Winged helix-like DNA-binding domain superfamily/Winged helix DNA-binding domain"/>
    <property type="match status" value="1"/>
</dbReference>
<feature type="region of interest" description="Disordered" evidence="6">
    <location>
        <begin position="254"/>
        <end position="289"/>
    </location>
</feature>
<dbReference type="InterPro" id="IPR000232">
    <property type="entry name" value="HSF_DNA-bd"/>
</dbReference>
<comment type="subcellular location">
    <subcellularLocation>
        <location evidence="1">Nucleus</location>
    </subcellularLocation>
</comment>
<evidence type="ECO:0000256" key="1">
    <source>
        <dbReference type="ARBA" id="ARBA00004123"/>
    </source>
</evidence>
<evidence type="ECO:0000256" key="6">
    <source>
        <dbReference type="SAM" id="MobiDB-lite"/>
    </source>
</evidence>
<keyword evidence="4" id="KW-0539">Nucleus</keyword>
<accession>A5YZS2</accession>
<feature type="region of interest" description="Disordered" evidence="6">
    <location>
        <begin position="432"/>
        <end position="520"/>
    </location>
</feature>
<feature type="region of interest" description="Disordered" evidence="6">
    <location>
        <begin position="45"/>
        <end position="70"/>
    </location>
</feature>
<feature type="region of interest" description="Disordered" evidence="6">
    <location>
        <begin position="580"/>
        <end position="600"/>
    </location>
</feature>
<dbReference type="GO" id="GO:0005634">
    <property type="term" value="C:nucleus"/>
    <property type="evidence" value="ECO:0007669"/>
    <property type="project" value="UniProtKB-SubCell"/>
</dbReference>
<feature type="compositionally biased region" description="Polar residues" evidence="6">
    <location>
        <begin position="798"/>
        <end position="814"/>
    </location>
</feature>
<dbReference type="Pfam" id="PF00447">
    <property type="entry name" value="HSF_DNA-bind"/>
    <property type="match status" value="1"/>
</dbReference>
<feature type="compositionally biased region" description="Polar residues" evidence="6">
    <location>
        <begin position="468"/>
        <end position="477"/>
    </location>
</feature>
<dbReference type="InterPro" id="IPR036388">
    <property type="entry name" value="WH-like_DNA-bd_sf"/>
</dbReference>
<evidence type="ECO:0000259" key="7">
    <source>
        <dbReference type="SMART" id="SM00415"/>
    </source>
</evidence>
<evidence type="ECO:0000313" key="8">
    <source>
        <dbReference type="EMBL" id="ABR09439.1"/>
    </source>
</evidence>
<reference evidence="8" key="1">
    <citation type="journal article" date="2011" name="Fungal Genet. Biol.">
        <title>Characterisation of the heat shock factor of the human thermodimorphic pathogen Paracoccidioides lutzii.</title>
        <authorList>
            <person name="Paes H.C."/>
            <person name="Mello-de-Sousa T.M."/>
            <person name="Fernandes L."/>
            <person name="Teixeira Mde M."/>
            <person name="Melo Rde O."/>
            <person name="Derengowski Lda S."/>
            <person name="Torres F.A."/>
            <person name="Felipe M.S."/>
        </authorList>
    </citation>
    <scope>NUCLEOTIDE SEQUENCE</scope>
    <source>
        <strain evidence="8">Pb01</strain>
    </source>
</reference>
<feature type="compositionally biased region" description="Polar residues" evidence="6">
    <location>
        <begin position="580"/>
        <end position="593"/>
    </location>
</feature>
<feature type="domain" description="HSF-type DNA-binding" evidence="7">
    <location>
        <begin position="143"/>
        <end position="250"/>
    </location>
</feature>
<feature type="compositionally biased region" description="Polar residues" evidence="6">
    <location>
        <begin position="506"/>
        <end position="520"/>
    </location>
</feature>
<dbReference type="PRINTS" id="PR00056">
    <property type="entry name" value="HSFDOMAIN"/>
</dbReference>
<dbReference type="EMBL" id="EF599107">
    <property type="protein sequence ID" value="ABR09439.1"/>
    <property type="molecule type" value="Genomic_DNA"/>
</dbReference>
<comment type="similarity">
    <text evidence="2 5">Belongs to the HSF family.</text>
</comment>
<evidence type="ECO:0000256" key="5">
    <source>
        <dbReference type="RuleBase" id="RU004020"/>
    </source>
</evidence>
<dbReference type="VEuPathDB" id="FungiDB:PADG_02408"/>
<protein>
    <submittedName>
        <fullName evidence="8">Heat shock transcription factor</fullName>
    </submittedName>
</protein>
<feature type="region of interest" description="Disordered" evidence="6">
    <location>
        <begin position="684"/>
        <end position="718"/>
    </location>
</feature>
<dbReference type="PANTHER" id="PTHR10015:SF427">
    <property type="entry name" value="HEAT SHOCK FACTOR PROTEIN"/>
    <property type="match status" value="1"/>
</dbReference>
<dbReference type="PANTHER" id="PTHR10015">
    <property type="entry name" value="HEAT SHOCK TRANSCRIPTION FACTOR"/>
    <property type="match status" value="1"/>
</dbReference>
<dbReference type="VEuPathDB" id="FungiDB:PABG_00020"/>
<organism evidence="8">
    <name type="scientific">Paracoccidioides brasiliensis</name>
    <dbReference type="NCBI Taxonomy" id="121759"/>
    <lineage>
        <taxon>Eukaryota</taxon>
        <taxon>Fungi</taxon>
        <taxon>Dikarya</taxon>
        <taxon>Ascomycota</taxon>
        <taxon>Pezizomycotina</taxon>
        <taxon>Eurotiomycetes</taxon>
        <taxon>Eurotiomycetidae</taxon>
        <taxon>Onygenales</taxon>
        <taxon>Ajellomycetaceae</taxon>
        <taxon>Paracoccidioides</taxon>
    </lineage>
</organism>
<dbReference type="FunFam" id="1.10.10.10:FF:000173">
    <property type="entry name" value="Heat shock transcription factor Hsf1"/>
    <property type="match status" value="1"/>
</dbReference>
<evidence type="ECO:0000256" key="2">
    <source>
        <dbReference type="ARBA" id="ARBA00006403"/>
    </source>
</evidence>
<feature type="compositionally biased region" description="Polar residues" evidence="6">
    <location>
        <begin position="708"/>
        <end position="717"/>
    </location>
</feature>
<sequence length="840" mass="91966">MLAMTSPGVSRKRPAPGTSPIIRQQIAPAADTQLSNDQFLQWGLSVPAHPDSSSAPLDGSPQYPVAPHPVDVDPMQHSNQLTRRTGHQLISRTRLQDQNMTPLIDQGRLISDDRGDPTLAETEAELEQRALMAKKDAQAKRKQIPPFVQKLSSFLDESKNTDLIRWSDDGNSFIVLDEDEFAKTLIPELFKHNNYASFVRQLNMYGFHKKVGLSDNSMRASERKNKSPSEYSNPYFKRGHPDLLWLIQKPKNVTGQGRGAAKGGSRTKIEVDGEDGENEDFGDEGGGTLHEKSKFRGQLSIGAAEGTLGGDQLANVYRELQNIRQQQQIISSTISKLRREHEQLYGQAATFQEQHTRHENSINAILTFLATVYNRSLQGHEGAQGIVNSFAGAIPQDNSQGNIVNMDNYIGNINSDHSAQRPFKKQPLLLKAPPVIGPDGQPIQPNKLSLSPAGSHYDLSQDHRRLSDQTSVTSTNIEELYESPHNSVSQPQVSHQQQQHAVQNQRTRSPQAVEDQSTSNFPQKDIMSVIQNSNARNNLPANLSDFPRILSSFETSDGNSPLTASQRADMLRLIANQNHVSDPTSSASNSALISPTPPPMPASYPNRLANTRAEIDNLVKMQAEQDRSVQNLTNLLQPLSPTGSIPGLGPNSLTSSVPPPLDLDQIFNSGDYFSDFTDMEKGGGDISGFNHDLQTGPGKELDFKSDSSNHNGNSTAANDIHASDLFDFDGLPSTTTSDPFRSLNAPVDAHSVPGYFEGHTGLNRDSSNLENTRPDDRLSSINFGSGRRESDGARITEAFSSSECPSPATTSVDENLQGIDDGNCASAGAKPSNKRRRRNR</sequence>
<proteinExistence type="inferred from homology"/>
<dbReference type="AlphaFoldDB" id="A5YZS2"/>
<evidence type="ECO:0000256" key="3">
    <source>
        <dbReference type="ARBA" id="ARBA00023125"/>
    </source>
</evidence>
<keyword evidence="3" id="KW-0238">DNA-binding</keyword>
<evidence type="ECO:0000256" key="4">
    <source>
        <dbReference type="ARBA" id="ARBA00023242"/>
    </source>
</evidence>
<feature type="region of interest" description="Disordered" evidence="6">
    <location>
        <begin position="1"/>
        <end position="21"/>
    </location>
</feature>
<feature type="region of interest" description="Disordered" evidence="6">
    <location>
        <begin position="754"/>
        <end position="840"/>
    </location>
</feature>
<feature type="compositionally biased region" description="Acidic residues" evidence="6">
    <location>
        <begin position="272"/>
        <end position="283"/>
    </location>
</feature>
<feature type="compositionally biased region" description="Low complexity" evidence="6">
    <location>
        <begin position="485"/>
        <end position="505"/>
    </location>
</feature>
<dbReference type="GO" id="GO:0003700">
    <property type="term" value="F:DNA-binding transcription factor activity"/>
    <property type="evidence" value="ECO:0007669"/>
    <property type="project" value="InterPro"/>
</dbReference>
<name>A5YZS2_PARBR</name>